<dbReference type="Proteomes" id="UP000750197">
    <property type="component" value="Unassembled WGS sequence"/>
</dbReference>
<dbReference type="EMBL" id="JAGVSJ010000006">
    <property type="protein sequence ID" value="MBX8631593.1"/>
    <property type="molecule type" value="Genomic_DNA"/>
</dbReference>
<organism evidence="5 6">
    <name type="scientific">Candidatus Sysuiplasma superficiale</name>
    <dbReference type="NCBI Taxonomy" id="2823368"/>
    <lineage>
        <taxon>Archaea</taxon>
        <taxon>Methanobacteriati</taxon>
        <taxon>Thermoplasmatota</taxon>
        <taxon>Thermoplasmata</taxon>
        <taxon>Candidatus Sysuiplasmatales</taxon>
        <taxon>Candidatus Sysuiplasmataceae</taxon>
        <taxon>Candidatus Sysuiplasma</taxon>
    </lineage>
</organism>
<dbReference type="GO" id="GO:0008270">
    <property type="term" value="F:zinc ion binding"/>
    <property type="evidence" value="ECO:0007669"/>
    <property type="project" value="InterPro"/>
</dbReference>
<dbReference type="InterPro" id="IPR037165">
    <property type="entry name" value="AldOxase/xan_DH_Mopterin-bd_sf"/>
</dbReference>
<reference evidence="5" key="1">
    <citation type="submission" date="2021-05" db="EMBL/GenBank/DDBJ databases">
        <title>Genomic insights into ecological role and evolution of a novel Thermoplasmata order Candidatus Sysuiplasmatales.</title>
        <authorList>
            <person name="Yuan Y."/>
        </authorList>
    </citation>
    <scope>NUCLEOTIDE SEQUENCE</scope>
    <source>
        <strain evidence="5">TUT19-bin139</strain>
        <strain evidence="4">YP2-bin.285</strain>
    </source>
</reference>
<name>A0A8J8CED2_9ARCH</name>
<evidence type="ECO:0000256" key="2">
    <source>
        <dbReference type="ARBA" id="ARBA00023002"/>
    </source>
</evidence>
<dbReference type="SUPFAM" id="SSF56003">
    <property type="entry name" value="Molybdenum cofactor-binding domain"/>
    <property type="match status" value="1"/>
</dbReference>
<accession>A0A8J8CED2</accession>
<dbReference type="Pfam" id="PF20256">
    <property type="entry name" value="MoCoBD_2"/>
    <property type="match status" value="2"/>
</dbReference>
<keyword evidence="1" id="KW-0500">Molybdenum</keyword>
<dbReference type="Pfam" id="PF01315">
    <property type="entry name" value="Ald_Xan_dh_C"/>
    <property type="match status" value="1"/>
</dbReference>
<proteinExistence type="predicted"/>
<feature type="domain" description="Aldehyde oxidase/xanthine dehydrogenase a/b hammerhead" evidence="3">
    <location>
        <begin position="9"/>
        <end position="111"/>
    </location>
</feature>
<dbReference type="InterPro" id="IPR000674">
    <property type="entry name" value="Ald_Oxase/Xan_DH_a/b"/>
</dbReference>
<dbReference type="InterPro" id="IPR016208">
    <property type="entry name" value="Ald_Oxase/xanthine_DH-like"/>
</dbReference>
<dbReference type="InterPro" id="IPR002328">
    <property type="entry name" value="ADH_Zn_CS"/>
</dbReference>
<dbReference type="Proteomes" id="UP000716004">
    <property type="component" value="Unassembled WGS sequence"/>
</dbReference>
<evidence type="ECO:0000313" key="5">
    <source>
        <dbReference type="EMBL" id="MBX8644472.1"/>
    </source>
</evidence>
<dbReference type="Gene3D" id="3.90.1170.50">
    <property type="entry name" value="Aldehyde oxidase/xanthine dehydrogenase, a/b hammerhead"/>
    <property type="match status" value="1"/>
</dbReference>
<dbReference type="InterPro" id="IPR008274">
    <property type="entry name" value="AldOxase/xan_DH_MoCoBD1"/>
</dbReference>
<protein>
    <submittedName>
        <fullName evidence="5">Xanthine dehydrogenase family protein molybdopterin-binding subunit</fullName>
    </submittedName>
</protein>
<evidence type="ECO:0000313" key="4">
    <source>
        <dbReference type="EMBL" id="MBX8631593.1"/>
    </source>
</evidence>
<dbReference type="InterPro" id="IPR036856">
    <property type="entry name" value="Ald_Oxase/Xan_DH_a/b_sf"/>
</dbReference>
<dbReference type="SMART" id="SM01008">
    <property type="entry name" value="Ald_Xan_dh_C"/>
    <property type="match status" value="1"/>
</dbReference>
<dbReference type="PANTHER" id="PTHR11908">
    <property type="entry name" value="XANTHINE DEHYDROGENASE"/>
    <property type="match status" value="1"/>
</dbReference>
<dbReference type="PANTHER" id="PTHR11908:SF132">
    <property type="entry name" value="ALDEHYDE OXIDASE 1-RELATED"/>
    <property type="match status" value="1"/>
</dbReference>
<sequence>MSAIDGFVTGQGRYVDDIKLPGMMRMYVVRSPYARARILKIEGGLNGHEVRGSMSSVGEGATEGSMELQEPVLSTSTVNYVGQPVAAVFGDNLYEAEDRAETVEVEYEPLKPVISIKEALESEPIHRSAKTNIMSDTWLGKDFEIDAPVVLEDRFVNRRVATNPIETRGIVADYSGDKLTVWISTQSVHSIKEGLCEAMGLQPQKVRVIQTDTGGAFGLKGALYPEYVIAAFAAMKFRKPVKWIETRREHLSASHPGRGAEGRMKLFADRQGKILGLKGEVIVDGGAYSGGMGEFAPGFIGYQLTGPYAIQNAHVRAMSVFTNKPPHGPYRGAGRPEAAFFIERMMDMLADELGIDAAELRLKNATTESFRSPLGMKIDASHDFIAKSIEELEYRKLSREKKAGFACFVLVPATQPGESARIVVKEGKIKVWLGGNTHGQRHDIFVKKLLNEELGVPEDKVELERGDTDMLEAGVGAWGSRSAMMAGTALIMAARKIKDQTEKEFGKYSPELLLANEYDEYHFEKFRESLNSFGANLATVSIDQYGNVNVDECRSYYDVGNALSRESVIGQITGGCLQGIGQALYEEVAYNEDGQLLTSSISDAGVQSALTLPRFVIRIAENRSRLPHGAKGLGESPTIGVPSAVARAIELASGRRIRETPVRPEMIV</sequence>
<comment type="caution">
    <text evidence="5">The sequence shown here is derived from an EMBL/GenBank/DDBJ whole genome shotgun (WGS) entry which is preliminary data.</text>
</comment>
<dbReference type="Gene3D" id="3.30.365.10">
    <property type="entry name" value="Aldehyde oxidase/xanthine dehydrogenase, molybdopterin binding domain"/>
    <property type="match status" value="4"/>
</dbReference>
<gene>
    <name evidence="4" type="ORF">J9259_03605</name>
    <name evidence="5" type="ORF">KIY12_07110</name>
</gene>
<evidence type="ECO:0000256" key="1">
    <source>
        <dbReference type="ARBA" id="ARBA00022505"/>
    </source>
</evidence>
<dbReference type="GO" id="GO:0005506">
    <property type="term" value="F:iron ion binding"/>
    <property type="evidence" value="ECO:0007669"/>
    <property type="project" value="InterPro"/>
</dbReference>
<dbReference type="GO" id="GO:0016491">
    <property type="term" value="F:oxidoreductase activity"/>
    <property type="evidence" value="ECO:0007669"/>
    <property type="project" value="UniProtKB-KW"/>
</dbReference>
<dbReference type="Pfam" id="PF02738">
    <property type="entry name" value="MoCoBD_1"/>
    <property type="match status" value="1"/>
</dbReference>
<evidence type="ECO:0000259" key="3">
    <source>
        <dbReference type="SMART" id="SM01008"/>
    </source>
</evidence>
<dbReference type="AlphaFoldDB" id="A0A8J8CED2"/>
<dbReference type="EMBL" id="JAHEAC010000065">
    <property type="protein sequence ID" value="MBX8644472.1"/>
    <property type="molecule type" value="Genomic_DNA"/>
</dbReference>
<dbReference type="SUPFAM" id="SSF54665">
    <property type="entry name" value="CO dehydrogenase molybdoprotein N-domain-like"/>
    <property type="match status" value="1"/>
</dbReference>
<evidence type="ECO:0000313" key="6">
    <source>
        <dbReference type="Proteomes" id="UP000750197"/>
    </source>
</evidence>
<dbReference type="PROSITE" id="PS00059">
    <property type="entry name" value="ADH_ZINC"/>
    <property type="match status" value="1"/>
</dbReference>
<dbReference type="InterPro" id="IPR046867">
    <property type="entry name" value="AldOxase/xan_DH_MoCoBD2"/>
</dbReference>
<keyword evidence="2" id="KW-0560">Oxidoreductase</keyword>